<gene>
    <name evidence="5" type="primary">copY</name>
    <name evidence="5" type="ORF">RUM4293_03562</name>
</gene>
<protein>
    <submittedName>
        <fullName evidence="5">CopAB ATPases metal-fist type repressor</fullName>
    </submittedName>
</protein>
<sequence>MATPRLMRKKKTTNLLTEVELEFMNELWGLGQGSVRDVLDRLAPDRNLAYTSGATILRILDEKGFVESEKNGKSLIYRPLLEKDRYQSRSLQNLSRTLFDDTPATLVARLVDDAGLTEDDLEEIRALVERRLQNDGG</sequence>
<dbReference type="InterPro" id="IPR036388">
    <property type="entry name" value="WH-like_DNA-bd_sf"/>
</dbReference>
<dbReference type="SUPFAM" id="SSF46785">
    <property type="entry name" value="Winged helix' DNA-binding domain"/>
    <property type="match status" value="1"/>
</dbReference>
<evidence type="ECO:0000256" key="4">
    <source>
        <dbReference type="ARBA" id="ARBA00023163"/>
    </source>
</evidence>
<reference evidence="6" key="1">
    <citation type="submission" date="2015-09" db="EMBL/GenBank/DDBJ databases">
        <authorList>
            <person name="Rodrigo-Torres L."/>
            <person name="Arahal D.R."/>
        </authorList>
    </citation>
    <scope>NUCLEOTIDE SEQUENCE [LARGE SCALE GENOMIC DNA]</scope>
    <source>
        <strain evidence="6">CECT 4293</strain>
    </source>
</reference>
<dbReference type="GO" id="GO:0003677">
    <property type="term" value="F:DNA binding"/>
    <property type="evidence" value="ECO:0007669"/>
    <property type="project" value="UniProtKB-KW"/>
</dbReference>
<evidence type="ECO:0000256" key="3">
    <source>
        <dbReference type="ARBA" id="ARBA00023125"/>
    </source>
</evidence>
<evidence type="ECO:0000313" key="5">
    <source>
        <dbReference type="EMBL" id="CUH44656.1"/>
    </source>
</evidence>
<evidence type="ECO:0000256" key="1">
    <source>
        <dbReference type="ARBA" id="ARBA00011046"/>
    </source>
</evidence>
<dbReference type="GO" id="GO:0045892">
    <property type="term" value="P:negative regulation of DNA-templated transcription"/>
    <property type="evidence" value="ECO:0007669"/>
    <property type="project" value="InterPro"/>
</dbReference>
<name>A0A0P1EMZ8_9RHOB</name>
<evidence type="ECO:0000313" key="6">
    <source>
        <dbReference type="Proteomes" id="UP000050786"/>
    </source>
</evidence>
<dbReference type="PIRSF" id="PIRSF019455">
    <property type="entry name" value="CopR_AtkY"/>
    <property type="match status" value="1"/>
</dbReference>
<dbReference type="AlphaFoldDB" id="A0A0P1EMZ8"/>
<dbReference type="EMBL" id="CYPS01000055">
    <property type="protein sequence ID" value="CUH44656.1"/>
    <property type="molecule type" value="Genomic_DNA"/>
</dbReference>
<dbReference type="InterPro" id="IPR036390">
    <property type="entry name" value="WH_DNA-bd_sf"/>
</dbReference>
<proteinExistence type="inferred from homology"/>
<accession>A0A0P1EMZ8</accession>
<evidence type="ECO:0000256" key="2">
    <source>
        <dbReference type="ARBA" id="ARBA00023015"/>
    </source>
</evidence>
<dbReference type="InterPro" id="IPR005650">
    <property type="entry name" value="BlaI_family"/>
</dbReference>
<organism evidence="5 6">
    <name type="scientific">Ruegeria atlantica</name>
    <dbReference type="NCBI Taxonomy" id="81569"/>
    <lineage>
        <taxon>Bacteria</taxon>
        <taxon>Pseudomonadati</taxon>
        <taxon>Pseudomonadota</taxon>
        <taxon>Alphaproteobacteria</taxon>
        <taxon>Rhodobacterales</taxon>
        <taxon>Roseobacteraceae</taxon>
        <taxon>Ruegeria</taxon>
    </lineage>
</organism>
<dbReference type="Pfam" id="PF03965">
    <property type="entry name" value="Penicillinase_R"/>
    <property type="match status" value="1"/>
</dbReference>
<dbReference type="Gene3D" id="1.10.4040.10">
    <property type="entry name" value="Penicillinase repressor domain"/>
    <property type="match status" value="1"/>
</dbReference>
<dbReference type="Gene3D" id="1.10.10.10">
    <property type="entry name" value="Winged helix-like DNA-binding domain superfamily/Winged helix DNA-binding domain"/>
    <property type="match status" value="1"/>
</dbReference>
<keyword evidence="4" id="KW-0804">Transcription</keyword>
<keyword evidence="6" id="KW-1185">Reference proteome</keyword>
<keyword evidence="3" id="KW-0238">DNA-binding</keyword>
<dbReference type="Proteomes" id="UP000050786">
    <property type="component" value="Unassembled WGS sequence"/>
</dbReference>
<comment type="similarity">
    <text evidence="1">Belongs to the BlaI transcriptional regulatory family.</text>
</comment>
<keyword evidence="2" id="KW-0805">Transcription regulation</keyword>